<dbReference type="EMBL" id="NIVC01003081">
    <property type="protein sequence ID" value="PAA53487.1"/>
    <property type="molecule type" value="Genomic_DNA"/>
</dbReference>
<dbReference type="AlphaFoldDB" id="A0A267DXY4"/>
<feature type="region of interest" description="Disordered" evidence="1">
    <location>
        <begin position="120"/>
        <end position="149"/>
    </location>
</feature>
<comment type="caution">
    <text evidence="2">The sequence shown here is derived from an EMBL/GenBank/DDBJ whole genome shotgun (WGS) entry which is preliminary data.</text>
</comment>
<protein>
    <submittedName>
        <fullName evidence="2">Uncharacterized protein</fullName>
    </submittedName>
</protein>
<reference evidence="2 3" key="1">
    <citation type="submission" date="2017-06" db="EMBL/GenBank/DDBJ databases">
        <title>A platform for efficient transgenesis in Macrostomum lignano, a flatworm model organism for stem cell research.</title>
        <authorList>
            <person name="Berezikov E."/>
        </authorList>
    </citation>
    <scope>NUCLEOTIDE SEQUENCE [LARGE SCALE GENOMIC DNA]</scope>
    <source>
        <strain evidence="2">DV1</strain>
        <tissue evidence="2">Whole organism</tissue>
    </source>
</reference>
<gene>
    <name evidence="2" type="ORF">BOX15_Mlig004544g3</name>
</gene>
<evidence type="ECO:0000313" key="3">
    <source>
        <dbReference type="Proteomes" id="UP000215902"/>
    </source>
</evidence>
<name>A0A267DXY4_9PLAT</name>
<proteinExistence type="predicted"/>
<accession>A0A267DXY4</accession>
<evidence type="ECO:0000256" key="1">
    <source>
        <dbReference type="SAM" id="MobiDB-lite"/>
    </source>
</evidence>
<keyword evidence="3" id="KW-1185">Reference proteome</keyword>
<organism evidence="2 3">
    <name type="scientific">Macrostomum lignano</name>
    <dbReference type="NCBI Taxonomy" id="282301"/>
    <lineage>
        <taxon>Eukaryota</taxon>
        <taxon>Metazoa</taxon>
        <taxon>Spiralia</taxon>
        <taxon>Lophotrochozoa</taxon>
        <taxon>Platyhelminthes</taxon>
        <taxon>Rhabditophora</taxon>
        <taxon>Macrostomorpha</taxon>
        <taxon>Macrostomida</taxon>
        <taxon>Macrostomidae</taxon>
        <taxon>Macrostomum</taxon>
    </lineage>
</organism>
<sequence>MSRFKQRVSLEGCELQLKPSSGAAESGEQHLARMRIRNPPKVYQHCPVDEAQSGELKYSLAPHLRHLSVEETINRDRLMSDRQIGYKELSLSLAWPMLACGSVHTDLYRRSVAMATQEHARTRLAERDPADDDVALQSHRRRKDPVLSHEERVFNQDRVLRSLDK</sequence>
<evidence type="ECO:0000313" key="2">
    <source>
        <dbReference type="EMBL" id="PAA53487.1"/>
    </source>
</evidence>
<dbReference type="Proteomes" id="UP000215902">
    <property type="component" value="Unassembled WGS sequence"/>
</dbReference>